<proteinExistence type="predicted"/>
<keyword evidence="1" id="KW-0472">Membrane</keyword>
<feature type="transmembrane region" description="Helical" evidence="1">
    <location>
        <begin position="45"/>
        <end position="67"/>
    </location>
</feature>
<accession>H7EMN4</accession>
<dbReference type="EMBL" id="AGRW01000051">
    <property type="protein sequence ID" value="EIC01319.1"/>
    <property type="molecule type" value="Genomic_DNA"/>
</dbReference>
<gene>
    <name evidence="2" type="ORF">TresaDRAFT_0456</name>
</gene>
<organism evidence="2 3">
    <name type="scientific">Treponema saccharophilum DSM 2985</name>
    <dbReference type="NCBI Taxonomy" id="907348"/>
    <lineage>
        <taxon>Bacteria</taxon>
        <taxon>Pseudomonadati</taxon>
        <taxon>Spirochaetota</taxon>
        <taxon>Spirochaetia</taxon>
        <taxon>Spirochaetales</taxon>
        <taxon>Treponemataceae</taxon>
        <taxon>Treponema</taxon>
    </lineage>
</organism>
<dbReference type="Proteomes" id="UP000003571">
    <property type="component" value="Unassembled WGS sequence"/>
</dbReference>
<evidence type="ECO:0000313" key="2">
    <source>
        <dbReference type="EMBL" id="EIC01319.1"/>
    </source>
</evidence>
<reference evidence="2 3" key="1">
    <citation type="submission" date="2011-09" db="EMBL/GenBank/DDBJ databases">
        <title>The draft genome of Treponema saccharophilum DSM 2985.</title>
        <authorList>
            <consortium name="US DOE Joint Genome Institute (JGI-PGF)"/>
            <person name="Lucas S."/>
            <person name="Copeland A."/>
            <person name="Lapidus A."/>
            <person name="Glavina del Rio T."/>
            <person name="Dalin E."/>
            <person name="Tice H."/>
            <person name="Bruce D."/>
            <person name="Goodwin L."/>
            <person name="Pitluck S."/>
            <person name="Peters L."/>
            <person name="Kyrpides N."/>
            <person name="Mavromatis K."/>
            <person name="Ivanova N."/>
            <person name="Markowitz V."/>
            <person name="Cheng J.-F."/>
            <person name="Hugenholtz P."/>
            <person name="Woyke T."/>
            <person name="Wu D."/>
            <person name="Gronow S."/>
            <person name="Wellnitz S."/>
            <person name="Brambilla E."/>
            <person name="Klenk H.-P."/>
            <person name="Eisen J.A."/>
        </authorList>
    </citation>
    <scope>NUCLEOTIDE SEQUENCE [LARGE SCALE GENOMIC DNA]</scope>
    <source>
        <strain evidence="2 3">DSM 2985</strain>
    </source>
</reference>
<sequence length="92" mass="10908">MARTLYPFSLSRRKNSPFYVKVEDGFSSQMLLYKYKKARQPPPELFVRLMAGLFLQFFLYILCLRSYSDVALFFQFLHNVAYFKAGIVNVLF</sequence>
<keyword evidence="1" id="KW-1133">Transmembrane helix</keyword>
<protein>
    <submittedName>
        <fullName evidence="2">Uncharacterized protein</fullName>
    </submittedName>
</protein>
<evidence type="ECO:0000256" key="1">
    <source>
        <dbReference type="SAM" id="Phobius"/>
    </source>
</evidence>
<comment type="caution">
    <text evidence="2">The sequence shown here is derived from an EMBL/GenBank/DDBJ whole genome shotgun (WGS) entry which is preliminary data.</text>
</comment>
<keyword evidence="3" id="KW-1185">Reference proteome</keyword>
<dbReference type="AlphaFoldDB" id="H7EMN4"/>
<evidence type="ECO:0000313" key="3">
    <source>
        <dbReference type="Proteomes" id="UP000003571"/>
    </source>
</evidence>
<name>H7EMN4_9SPIR</name>
<keyword evidence="1" id="KW-0812">Transmembrane</keyword>